<reference evidence="3" key="1">
    <citation type="submission" date="2021-02" db="EMBL/GenBank/DDBJ databases">
        <authorList>
            <person name="Nowell W R."/>
        </authorList>
    </citation>
    <scope>NUCLEOTIDE SEQUENCE</scope>
</reference>
<dbReference type="InterPro" id="IPR052607">
    <property type="entry name" value="CEP104-like"/>
</dbReference>
<accession>A0A817PZ96</accession>
<dbReference type="InterPro" id="IPR008979">
    <property type="entry name" value="Galactose-bd-like_sf"/>
</dbReference>
<proteinExistence type="predicted"/>
<dbReference type="AlphaFoldDB" id="A0A817PZ96"/>
<gene>
    <name evidence="3" type="ORF">TIS948_LOCUS11514</name>
</gene>
<evidence type="ECO:0000313" key="3">
    <source>
        <dbReference type="EMBL" id="CAF3183804.1"/>
    </source>
</evidence>
<dbReference type="PANTHER" id="PTHR13371:SF0">
    <property type="entry name" value="CENTROSOMAL PROTEIN OF 104 KDA"/>
    <property type="match status" value="1"/>
</dbReference>
<evidence type="ECO:0000313" key="4">
    <source>
        <dbReference type="Proteomes" id="UP000663825"/>
    </source>
</evidence>
<dbReference type="SUPFAM" id="SSF49785">
    <property type="entry name" value="Galactose-binding domain-like"/>
    <property type="match status" value="1"/>
</dbReference>
<feature type="compositionally biased region" description="Polar residues" evidence="1">
    <location>
        <begin position="315"/>
        <end position="337"/>
    </location>
</feature>
<dbReference type="Pfam" id="PF21038">
    <property type="entry name" value="CEP104_N"/>
    <property type="match status" value="1"/>
</dbReference>
<dbReference type="Proteomes" id="UP000663825">
    <property type="component" value="Unassembled WGS sequence"/>
</dbReference>
<protein>
    <recommendedName>
        <fullName evidence="2">Centrosomal protein CEP104 N-terminal domain-containing protein</fullName>
    </recommendedName>
</protein>
<dbReference type="Gene3D" id="2.60.120.260">
    <property type="entry name" value="Galactose-binding domain-like"/>
    <property type="match status" value="1"/>
</dbReference>
<evidence type="ECO:0000259" key="2">
    <source>
        <dbReference type="Pfam" id="PF21038"/>
    </source>
</evidence>
<dbReference type="EMBL" id="CAJNXB010001635">
    <property type="protein sequence ID" value="CAF3183804.1"/>
    <property type="molecule type" value="Genomic_DNA"/>
</dbReference>
<comment type="caution">
    <text evidence="3">The sequence shown here is derived from an EMBL/GenBank/DDBJ whole genome shotgun (WGS) entry which is preliminary data.</text>
</comment>
<dbReference type="OrthoDB" id="66599at2759"/>
<dbReference type="InterPro" id="IPR048739">
    <property type="entry name" value="CEP104_N"/>
</dbReference>
<dbReference type="PANTHER" id="PTHR13371">
    <property type="entry name" value="GLYCINE-, GLUTAMATE-, THIENYLCYCLOHEXYLPIPERIDINE-BINDING PROTEIN"/>
    <property type="match status" value="1"/>
</dbReference>
<feature type="compositionally biased region" description="Polar residues" evidence="1">
    <location>
        <begin position="405"/>
        <end position="414"/>
    </location>
</feature>
<feature type="region of interest" description="Disordered" evidence="1">
    <location>
        <begin position="300"/>
        <end position="427"/>
    </location>
</feature>
<name>A0A817PZ96_9BILA</name>
<feature type="compositionally biased region" description="Low complexity" evidence="1">
    <location>
        <begin position="300"/>
        <end position="309"/>
    </location>
</feature>
<evidence type="ECO:0000256" key="1">
    <source>
        <dbReference type="SAM" id="MobiDB-lite"/>
    </source>
</evidence>
<sequence length="499" mass="57228">MPRKIHFQVVHTTSSDEQHPASELNHHGPLVNGWQSSRFSIYPQEIILQLENYVRLRRIQLLSHQYLIASKIEFFMGDCTSDESVTIENARYTRLGYIELSSNERTGFKARELKSIHIDAEGIFIKLVIHKNYANRSNMYNQVSIVAINLLGDDIDKSIENSENQSEAAANNARSDQISIIDDLAFAMYQDREIAAIIKNLDRKKQEYVHDEKFEQARKFKQAIQELIKVGERLARYEVEKRQAIENEDYETAQSKKDKMELYRTETYKQLQLLNLLDVVIEGGEGTEFLKRLQEIENNEQQQENYNQESPRPLRQQNYGRNRNPGQTRRSPESTVSYGAPPTLRDSSSPPLPNTTNTTHRASVMITGGGGGGGYTSPDYPKPRTPYEDKVVPTLRNRNRPDGGNLQNSLNASNDAGIPNNDETESLYGGNAAQNDDATAELTPAEMIEANQMMVVFDRQLVRMYLLKIRCIVNSYNYRFHLNKCFEITYFLMECDFPS</sequence>
<organism evidence="3 4">
    <name type="scientific">Rotaria socialis</name>
    <dbReference type="NCBI Taxonomy" id="392032"/>
    <lineage>
        <taxon>Eukaryota</taxon>
        <taxon>Metazoa</taxon>
        <taxon>Spiralia</taxon>
        <taxon>Gnathifera</taxon>
        <taxon>Rotifera</taxon>
        <taxon>Eurotatoria</taxon>
        <taxon>Bdelloidea</taxon>
        <taxon>Philodinida</taxon>
        <taxon>Philodinidae</taxon>
        <taxon>Rotaria</taxon>
    </lineage>
</organism>
<feature type="domain" description="Centrosomal protein CEP104 N-terminal" evidence="2">
    <location>
        <begin position="33"/>
        <end position="152"/>
    </location>
</feature>
<dbReference type="GO" id="GO:0005929">
    <property type="term" value="C:cilium"/>
    <property type="evidence" value="ECO:0007669"/>
    <property type="project" value="TreeGrafter"/>
</dbReference>
<feature type="compositionally biased region" description="Basic and acidic residues" evidence="1">
    <location>
        <begin position="381"/>
        <end position="391"/>
    </location>
</feature>